<feature type="transmembrane region" description="Helical" evidence="1">
    <location>
        <begin position="87"/>
        <end position="108"/>
    </location>
</feature>
<sequence>MNKTLRISFALRNTYRVNSILFSLKQIPLLKKLLPNRLYQVHGLKVFANVLSVLWEIISVFLGKGLYFLIMIVGIGALYQKVPADRLFLHILLFLTSVGSFANTYMFNPTKDKYYAMILMRMNAREYTLVNYTYAILKVIVGFLPFSLLFGLAAGVPLPLCILIPFFVAGFKMTIALIQLTDYEKRGIIPNENKLSKYAWIGILVLLAAAYGLPALGITVPVSAAAVVMGIVIVLGIVSIWKIKTFSFYQEMNKEILRDSMNQMDKVKEVQKEQSNRLISGDTSIKSSRKGFEYLNELFMKRHQKILWKASKRVAFVSLILVLGALLLFYLAPEIRDKTNELILTYLPYFVFIMYAINRGTGFTNALFMNCDHSLLTYSFYKQPGFVLKLFQIRLREIIKVNLLPAAVIGGGLSMLLFASGGTDNPWNYAALIVSILCMSMFFSVHYLTIYYLLQPYNAGTEMKSGTYQIVLSVTYVVCFLFMRLRMSTLLFGALTIVFCVAYSVAACVLVYFLAPKTFRLRT</sequence>
<proteinExistence type="predicted"/>
<evidence type="ECO:0000256" key="1">
    <source>
        <dbReference type="SAM" id="Phobius"/>
    </source>
</evidence>
<name>A0A9D1D1X8_9FIRM</name>
<feature type="transmembrane region" description="Helical" evidence="1">
    <location>
        <begin position="427"/>
        <end position="454"/>
    </location>
</feature>
<dbReference type="Proteomes" id="UP000886886">
    <property type="component" value="Unassembled WGS sequence"/>
</dbReference>
<feature type="transmembrane region" description="Helical" evidence="1">
    <location>
        <begin position="156"/>
        <end position="178"/>
    </location>
</feature>
<organism evidence="2 3">
    <name type="scientific">Candidatus Limivivens merdigallinarum</name>
    <dbReference type="NCBI Taxonomy" id="2840859"/>
    <lineage>
        <taxon>Bacteria</taxon>
        <taxon>Bacillati</taxon>
        <taxon>Bacillota</taxon>
        <taxon>Clostridia</taxon>
        <taxon>Lachnospirales</taxon>
        <taxon>Lachnospiraceae</taxon>
        <taxon>Lachnospiraceae incertae sedis</taxon>
        <taxon>Candidatus Limivivens</taxon>
    </lineage>
</organism>
<keyword evidence="1" id="KW-0472">Membrane</keyword>
<feature type="transmembrane region" description="Helical" evidence="1">
    <location>
        <begin position="46"/>
        <end position="75"/>
    </location>
</feature>
<feature type="transmembrane region" description="Helical" evidence="1">
    <location>
        <begin position="198"/>
        <end position="218"/>
    </location>
</feature>
<evidence type="ECO:0000313" key="3">
    <source>
        <dbReference type="Proteomes" id="UP000886886"/>
    </source>
</evidence>
<reference evidence="2" key="2">
    <citation type="journal article" date="2021" name="PeerJ">
        <title>Extensive microbial diversity within the chicken gut microbiome revealed by metagenomics and culture.</title>
        <authorList>
            <person name="Gilroy R."/>
            <person name="Ravi A."/>
            <person name="Getino M."/>
            <person name="Pursley I."/>
            <person name="Horton D.L."/>
            <person name="Alikhan N.F."/>
            <person name="Baker D."/>
            <person name="Gharbi K."/>
            <person name="Hall N."/>
            <person name="Watson M."/>
            <person name="Adriaenssens E.M."/>
            <person name="Foster-Nyarko E."/>
            <person name="Jarju S."/>
            <person name="Secka A."/>
            <person name="Antonio M."/>
            <person name="Oren A."/>
            <person name="Chaudhuri R.R."/>
            <person name="La Ragione R."/>
            <person name="Hildebrand F."/>
            <person name="Pallen M.J."/>
        </authorList>
    </citation>
    <scope>NUCLEOTIDE SEQUENCE</scope>
    <source>
        <strain evidence="2">ChiSjej3B21-11622</strain>
    </source>
</reference>
<gene>
    <name evidence="2" type="ORF">IAB26_11115</name>
</gene>
<evidence type="ECO:0000313" key="2">
    <source>
        <dbReference type="EMBL" id="HIQ97098.1"/>
    </source>
</evidence>
<keyword evidence="1" id="KW-0812">Transmembrane</keyword>
<protein>
    <submittedName>
        <fullName evidence="2">Uncharacterized protein</fullName>
    </submittedName>
</protein>
<accession>A0A9D1D1X8</accession>
<dbReference type="AlphaFoldDB" id="A0A9D1D1X8"/>
<feature type="transmembrane region" description="Helical" evidence="1">
    <location>
        <begin position="466"/>
        <end position="485"/>
    </location>
</feature>
<feature type="transmembrane region" description="Helical" evidence="1">
    <location>
        <begin position="129"/>
        <end position="150"/>
    </location>
</feature>
<dbReference type="EMBL" id="DVFT01000161">
    <property type="protein sequence ID" value="HIQ97098.1"/>
    <property type="molecule type" value="Genomic_DNA"/>
</dbReference>
<feature type="transmembrane region" description="Helical" evidence="1">
    <location>
        <begin position="224"/>
        <end position="243"/>
    </location>
</feature>
<feature type="transmembrane region" description="Helical" evidence="1">
    <location>
        <begin position="401"/>
        <end position="421"/>
    </location>
</feature>
<comment type="caution">
    <text evidence="2">The sequence shown here is derived from an EMBL/GenBank/DDBJ whole genome shotgun (WGS) entry which is preliminary data.</text>
</comment>
<reference evidence="2" key="1">
    <citation type="submission" date="2020-10" db="EMBL/GenBank/DDBJ databases">
        <authorList>
            <person name="Gilroy R."/>
        </authorList>
    </citation>
    <scope>NUCLEOTIDE SEQUENCE</scope>
    <source>
        <strain evidence="2">ChiSjej3B21-11622</strain>
    </source>
</reference>
<feature type="transmembrane region" description="Helical" evidence="1">
    <location>
        <begin position="339"/>
        <end position="357"/>
    </location>
</feature>
<feature type="transmembrane region" description="Helical" evidence="1">
    <location>
        <begin position="314"/>
        <end position="333"/>
    </location>
</feature>
<keyword evidence="1" id="KW-1133">Transmembrane helix</keyword>
<feature type="transmembrane region" description="Helical" evidence="1">
    <location>
        <begin position="491"/>
        <end position="515"/>
    </location>
</feature>